<evidence type="ECO:0000313" key="3">
    <source>
        <dbReference type="EMBL" id="KNA90809.1"/>
    </source>
</evidence>
<keyword evidence="2" id="KW-1133">Transmembrane helix</keyword>
<dbReference type="Pfam" id="PF04977">
    <property type="entry name" value="DivIC"/>
    <property type="match status" value="1"/>
</dbReference>
<feature type="compositionally biased region" description="Acidic residues" evidence="1">
    <location>
        <begin position="45"/>
        <end position="61"/>
    </location>
</feature>
<keyword evidence="2" id="KW-0812">Transmembrane</keyword>
<organism evidence="3 4">
    <name type="scientific">Gordonia jacobaea</name>
    <dbReference type="NCBI Taxonomy" id="122202"/>
    <lineage>
        <taxon>Bacteria</taxon>
        <taxon>Bacillati</taxon>
        <taxon>Actinomycetota</taxon>
        <taxon>Actinomycetes</taxon>
        <taxon>Mycobacteriales</taxon>
        <taxon>Gordoniaceae</taxon>
        <taxon>Gordonia</taxon>
    </lineage>
</organism>
<evidence type="ECO:0000256" key="1">
    <source>
        <dbReference type="SAM" id="MobiDB-lite"/>
    </source>
</evidence>
<dbReference type="InterPro" id="IPR007060">
    <property type="entry name" value="FtsL/DivIC"/>
</dbReference>
<reference evidence="3 4" key="1">
    <citation type="submission" date="2015-05" db="EMBL/GenBank/DDBJ databases">
        <title>Draft genome sequence of the bacterium Gordonia jacobaea a new member of the Gordonia genus.</title>
        <authorList>
            <person name="Jimenez-Galisteo G."/>
            <person name="Dominguez A."/>
            <person name="Munoz E."/>
            <person name="Vinas M."/>
        </authorList>
    </citation>
    <scope>NUCLEOTIDE SEQUENCE [LARGE SCALE GENOMIC DNA]</scope>
    <source>
        <strain evidence="4">mv1</strain>
    </source>
</reference>
<feature type="compositionally biased region" description="Acidic residues" evidence="1">
    <location>
        <begin position="69"/>
        <end position="80"/>
    </location>
</feature>
<comment type="caution">
    <text evidence="3">The sequence shown here is derived from an EMBL/GenBank/DDBJ whole genome shotgun (WGS) entry which is preliminary data.</text>
</comment>
<sequence>MAQGSGRRRTRASTSDPRSRERARKAPRRERSTSRRSPVSVIETGEQEIYDDSIIDFDAEVSDAHTDDVPDSESDSGDEISDVRRERERLRAQRRRRAGFTERMAQRLHNVDAKRAVVLSLVIGVVALTLAMPLRTYFSQHTEFSQLEESNAQLRDQVADYQQKVNEQNDPAYIEAKARERLKLVKPGETPFVMLYPDEAARSAERQREAAHEANSWYGNLWQSVSTPPGADAPGSH</sequence>
<protein>
    <submittedName>
        <fullName evidence="3">Septum formation initiator family protein</fullName>
    </submittedName>
</protein>
<feature type="transmembrane region" description="Helical" evidence="2">
    <location>
        <begin position="116"/>
        <end position="138"/>
    </location>
</feature>
<gene>
    <name evidence="3" type="ORF">ABW18_14955</name>
</gene>
<evidence type="ECO:0000313" key="4">
    <source>
        <dbReference type="Proteomes" id="UP000037247"/>
    </source>
</evidence>
<name>A0ABR5IAV3_9ACTN</name>
<evidence type="ECO:0000256" key="2">
    <source>
        <dbReference type="SAM" id="Phobius"/>
    </source>
</evidence>
<accession>A0ABR5IAV3</accession>
<dbReference type="RefSeq" id="WP_049699743.1">
    <property type="nucleotide sequence ID" value="NZ_LDTZ01000018.1"/>
</dbReference>
<keyword evidence="4" id="KW-1185">Reference proteome</keyword>
<feature type="compositionally biased region" description="Basic residues" evidence="1">
    <location>
        <begin position="1"/>
        <end position="11"/>
    </location>
</feature>
<dbReference type="EMBL" id="LDTZ01000018">
    <property type="protein sequence ID" value="KNA90809.1"/>
    <property type="molecule type" value="Genomic_DNA"/>
</dbReference>
<proteinExistence type="predicted"/>
<dbReference type="Proteomes" id="UP000037247">
    <property type="component" value="Unassembled WGS sequence"/>
</dbReference>
<feature type="region of interest" description="Disordered" evidence="1">
    <location>
        <begin position="1"/>
        <end position="86"/>
    </location>
</feature>
<keyword evidence="2" id="KW-0472">Membrane</keyword>